<proteinExistence type="predicted"/>
<keyword evidence="1" id="KW-0238">DNA-binding</keyword>
<dbReference type="InterPro" id="IPR004107">
    <property type="entry name" value="Integrase_SAM-like_N"/>
</dbReference>
<dbReference type="EMBL" id="JAURUR010000012">
    <property type="protein sequence ID" value="MDP9765544.1"/>
    <property type="molecule type" value="Genomic_DNA"/>
</dbReference>
<sequence>MKREEQTPGLAIELFQDDTLASARGWTTLNPEERRRRAMLAAQHLDRAALWSLTEVHTVLYGTAGAGLSPRTARAYREGLGKLVDHAGRSGFSLIRPDRDSGALYIRSLETAGLSPASVRVHLAAARAVFRALRWAGATVLDPFADTRPRRDTTAAWEKRHPYTDQEVQSLLKYASPRD</sequence>
<dbReference type="Gene3D" id="1.10.150.130">
    <property type="match status" value="1"/>
</dbReference>
<evidence type="ECO:0000256" key="1">
    <source>
        <dbReference type="ARBA" id="ARBA00023125"/>
    </source>
</evidence>
<dbReference type="InterPro" id="IPR010998">
    <property type="entry name" value="Integrase_recombinase_N"/>
</dbReference>
<evidence type="ECO:0000259" key="2">
    <source>
        <dbReference type="Pfam" id="PF02899"/>
    </source>
</evidence>
<comment type="caution">
    <text evidence="3">The sequence shown here is derived from an EMBL/GenBank/DDBJ whole genome shotgun (WGS) entry which is preliminary data.</text>
</comment>
<protein>
    <recommendedName>
        <fullName evidence="2">Integrase SAM-like N-terminal domain-containing protein</fullName>
    </recommendedName>
</protein>
<reference evidence="3 4" key="1">
    <citation type="submission" date="2023-07" db="EMBL/GenBank/DDBJ databases">
        <title>Genomic Encyclopedia of Type Strains, Phase IV (KMG-IV): sequencing the most valuable type-strain genomes for metagenomic binning, comparative biology and taxonomic classification.</title>
        <authorList>
            <person name="Goeker M."/>
        </authorList>
    </citation>
    <scope>NUCLEOTIDE SEQUENCE [LARGE SCALE GENOMIC DNA]</scope>
    <source>
        <strain evidence="3 4">NIO-1023</strain>
    </source>
</reference>
<keyword evidence="4" id="KW-1185">Reference proteome</keyword>
<dbReference type="Proteomes" id="UP001232163">
    <property type="component" value="Unassembled WGS sequence"/>
</dbReference>
<dbReference type="InterPro" id="IPR011010">
    <property type="entry name" value="DNA_brk_join_enz"/>
</dbReference>
<feature type="domain" description="Integrase SAM-like N-terminal" evidence="2">
    <location>
        <begin position="67"/>
        <end position="137"/>
    </location>
</feature>
<evidence type="ECO:0000313" key="4">
    <source>
        <dbReference type="Proteomes" id="UP001232163"/>
    </source>
</evidence>
<evidence type="ECO:0000313" key="3">
    <source>
        <dbReference type="EMBL" id="MDP9765544.1"/>
    </source>
</evidence>
<name>A0ABT9MG17_9DEIO</name>
<gene>
    <name evidence="3" type="ORF">QO006_002995</name>
</gene>
<dbReference type="Pfam" id="PF02899">
    <property type="entry name" value="Phage_int_SAM_1"/>
    <property type="match status" value="1"/>
</dbReference>
<dbReference type="SUPFAM" id="SSF56349">
    <property type="entry name" value="DNA breaking-rejoining enzymes"/>
    <property type="match status" value="1"/>
</dbReference>
<accession>A0ABT9MG17</accession>
<organism evidence="3 4">
    <name type="scientific">Deinococcus enclensis</name>
    <dbReference type="NCBI Taxonomy" id="1049582"/>
    <lineage>
        <taxon>Bacteria</taxon>
        <taxon>Thermotogati</taxon>
        <taxon>Deinococcota</taxon>
        <taxon>Deinococci</taxon>
        <taxon>Deinococcales</taxon>
        <taxon>Deinococcaceae</taxon>
        <taxon>Deinococcus</taxon>
    </lineage>
</organism>
<dbReference type="RefSeq" id="WP_307467717.1">
    <property type="nucleotide sequence ID" value="NZ_JAURUR010000012.1"/>
</dbReference>